<reference evidence="2 3" key="1">
    <citation type="submission" date="2024-05" db="EMBL/GenBank/DDBJ databases">
        <authorList>
            <person name="Venkateswaran K."/>
        </authorList>
    </citation>
    <scope>NUCLEOTIDE SEQUENCE [LARGE SCALE GENOMIC DNA]</scope>
    <source>
        <strain evidence="2 3">179-C4-2-HS</strain>
    </source>
</reference>
<evidence type="ECO:0000313" key="2">
    <source>
        <dbReference type="EMBL" id="MFB3170677.1"/>
    </source>
</evidence>
<dbReference type="Proteomes" id="UP001241748">
    <property type="component" value="Unassembled WGS sequence"/>
</dbReference>
<keyword evidence="2" id="KW-0378">Hydrolase</keyword>
<dbReference type="CDD" id="cd06462">
    <property type="entry name" value="Peptidase_S24_S26"/>
    <property type="match status" value="1"/>
</dbReference>
<evidence type="ECO:0000256" key="1">
    <source>
        <dbReference type="NCBIfam" id="TIGR02228"/>
    </source>
</evidence>
<sequence>MLIDYSTYLLLKTTIKKDGWLELPSVGNSMYPFIQEGNLCRFVHCQTTFLKKGDVILFYTKTGQLIAHRLVSIKIVNNQRLFQLKGDTNLGFDQLIGEDQILGKLVSVQKKHRILTPEGRFARFWGKVILTFPALSGILRRYLNRKLQF</sequence>
<dbReference type="GO" id="GO:0009003">
    <property type="term" value="F:signal peptidase activity"/>
    <property type="evidence" value="ECO:0007669"/>
    <property type="project" value="UniProtKB-EC"/>
</dbReference>
<dbReference type="RefSeq" id="WP_306075899.1">
    <property type="nucleotide sequence ID" value="NZ_JAROBZ020000003.1"/>
</dbReference>
<comment type="caution">
    <text evidence="2">The sequence shown here is derived from an EMBL/GenBank/DDBJ whole genome shotgun (WGS) entry which is preliminary data.</text>
</comment>
<accession>A0ABV4Z0Z6</accession>
<dbReference type="EMBL" id="JAROBZ020000003">
    <property type="protein sequence ID" value="MFB3170677.1"/>
    <property type="molecule type" value="Genomic_DNA"/>
</dbReference>
<evidence type="ECO:0000313" key="3">
    <source>
        <dbReference type="Proteomes" id="UP001241748"/>
    </source>
</evidence>
<proteinExistence type="predicted"/>
<dbReference type="NCBIfam" id="TIGR02228">
    <property type="entry name" value="sigpep_I_arch"/>
    <property type="match status" value="1"/>
</dbReference>
<organism evidence="2 3">
    <name type="scientific">Neobacillus driksii</name>
    <dbReference type="NCBI Taxonomy" id="3035913"/>
    <lineage>
        <taxon>Bacteria</taxon>
        <taxon>Bacillati</taxon>
        <taxon>Bacillota</taxon>
        <taxon>Bacilli</taxon>
        <taxon>Bacillales</taxon>
        <taxon>Bacillaceae</taxon>
        <taxon>Neobacillus</taxon>
    </lineage>
</organism>
<gene>
    <name evidence="2" type="ORF">P5G62_026540</name>
</gene>
<dbReference type="EC" id="3.4.21.89" evidence="1"/>
<name>A0ABV4Z0Z6_9BACI</name>
<keyword evidence="3" id="KW-1185">Reference proteome</keyword>
<dbReference type="InterPro" id="IPR001733">
    <property type="entry name" value="Peptidase_S26B"/>
</dbReference>
<protein>
    <recommendedName>
        <fullName evidence="1">Signal peptidase I</fullName>
        <ecNumber evidence="1">3.4.21.89</ecNumber>
    </recommendedName>
</protein>